<feature type="transmembrane region" description="Helical" evidence="5">
    <location>
        <begin position="253"/>
        <end position="273"/>
    </location>
</feature>
<dbReference type="InterPro" id="IPR050367">
    <property type="entry name" value="APC_superfamily"/>
</dbReference>
<protein>
    <submittedName>
        <fullName evidence="7">Amino acid transporters</fullName>
    </submittedName>
</protein>
<evidence type="ECO:0000256" key="2">
    <source>
        <dbReference type="ARBA" id="ARBA00022692"/>
    </source>
</evidence>
<dbReference type="RefSeq" id="WP_295575069.1">
    <property type="nucleotide sequence ID" value="NZ_FLQR01000006.1"/>
</dbReference>
<evidence type="ECO:0000256" key="1">
    <source>
        <dbReference type="ARBA" id="ARBA00004141"/>
    </source>
</evidence>
<gene>
    <name evidence="7" type="ORF">MIPYR_20317</name>
</gene>
<dbReference type="PANTHER" id="PTHR42770">
    <property type="entry name" value="AMINO ACID TRANSPORTER-RELATED"/>
    <property type="match status" value="1"/>
</dbReference>
<feature type="transmembrane region" description="Helical" evidence="5">
    <location>
        <begin position="414"/>
        <end position="435"/>
    </location>
</feature>
<dbReference type="InterPro" id="IPR004841">
    <property type="entry name" value="AA-permease/SLC12A_dom"/>
</dbReference>
<dbReference type="Pfam" id="PF00324">
    <property type="entry name" value="AA_permease"/>
    <property type="match status" value="1"/>
</dbReference>
<feature type="transmembrane region" description="Helical" evidence="5">
    <location>
        <begin position="36"/>
        <end position="58"/>
    </location>
</feature>
<keyword evidence="2 5" id="KW-0812">Transmembrane</keyword>
<feature type="transmembrane region" description="Helical" evidence="5">
    <location>
        <begin position="149"/>
        <end position="168"/>
    </location>
</feature>
<evidence type="ECO:0000256" key="5">
    <source>
        <dbReference type="SAM" id="Phobius"/>
    </source>
</evidence>
<feature type="domain" description="Amino acid permease/ SLC12A" evidence="6">
    <location>
        <begin position="36"/>
        <end position="436"/>
    </location>
</feature>
<keyword evidence="3 5" id="KW-1133">Transmembrane helix</keyword>
<organism evidence="7">
    <name type="scientific">uncultured Microbacterium sp</name>
    <dbReference type="NCBI Taxonomy" id="191216"/>
    <lineage>
        <taxon>Bacteria</taxon>
        <taxon>Bacillati</taxon>
        <taxon>Actinomycetota</taxon>
        <taxon>Actinomycetes</taxon>
        <taxon>Micrococcales</taxon>
        <taxon>Microbacteriaceae</taxon>
        <taxon>Microbacterium</taxon>
        <taxon>environmental samples</taxon>
    </lineage>
</organism>
<name>A0A1Y5NZW0_9MICO</name>
<evidence type="ECO:0000256" key="3">
    <source>
        <dbReference type="ARBA" id="ARBA00022989"/>
    </source>
</evidence>
<feature type="transmembrane region" description="Helical" evidence="5">
    <location>
        <begin position="351"/>
        <end position="375"/>
    </location>
</feature>
<evidence type="ECO:0000259" key="6">
    <source>
        <dbReference type="Pfam" id="PF00324"/>
    </source>
</evidence>
<evidence type="ECO:0000313" key="7">
    <source>
        <dbReference type="EMBL" id="SBS71953.1"/>
    </source>
</evidence>
<dbReference type="PANTHER" id="PTHR42770:SF7">
    <property type="entry name" value="MEMBRANE PROTEIN"/>
    <property type="match status" value="1"/>
</dbReference>
<proteinExistence type="predicted"/>
<accession>A0A1Y5NZW0</accession>
<dbReference type="GO" id="GO:0055085">
    <property type="term" value="P:transmembrane transport"/>
    <property type="evidence" value="ECO:0007669"/>
    <property type="project" value="InterPro"/>
</dbReference>
<feature type="transmembrane region" description="Helical" evidence="5">
    <location>
        <begin position="218"/>
        <end position="241"/>
    </location>
</feature>
<feature type="transmembrane region" description="Helical" evidence="5">
    <location>
        <begin position="177"/>
        <end position="198"/>
    </location>
</feature>
<feature type="transmembrane region" description="Helical" evidence="5">
    <location>
        <begin position="308"/>
        <end position="330"/>
    </location>
</feature>
<sequence length="493" mass="49304">MTALERAIARPDPVHDFAATSPLEGLERRTVGFADVLAQSVAAVAPAAAATTVILLVAGAAGGATLLAVALATVLALLVARTITQFTRRLAASGSLYTYAARGLGPAAGLATGAAIIIGYAFISVFALLGGAHYLSMLLGRVLPGVPAPLTAITALMGEAAVLAVVLVRGIRLSARIALIVEAVSVALIVTLLTALLVQIGPFDVTAVIPTGGVSPSAVAAGAVLALTAFVGFESSATLGVEARAPLRNIPRAIVGTVLVTGALYLLAAYTQVAGFTAIGGDLVTSAAPIDELADAFGLAPWAAATDVGIAASFLACAIASTTALTRVLFAMGRDGVGPRFLGRTHPRHRTPIGAVWPTVGAIVVLPVVVVALGVRPWDAMGAVIVISAVGYIAAYAIVCVAAPVFLRRIGETTIAAAVIAVTAAVAIVGCLAVYLVVEAQQGNPGVWISLALAAASAALIAWRLRRGVGLDGIGGYDEPTASHVLGGVARDG</sequence>
<reference evidence="7" key="1">
    <citation type="submission" date="2016-03" db="EMBL/GenBank/DDBJ databases">
        <authorList>
            <person name="Ploux O."/>
        </authorList>
    </citation>
    <scope>NUCLEOTIDE SEQUENCE</scope>
    <source>
        <strain evidence="7">UC1</strain>
    </source>
</reference>
<evidence type="ECO:0000256" key="4">
    <source>
        <dbReference type="ARBA" id="ARBA00023136"/>
    </source>
</evidence>
<dbReference type="PIRSF" id="PIRSF006060">
    <property type="entry name" value="AA_transporter"/>
    <property type="match status" value="1"/>
</dbReference>
<comment type="subcellular location">
    <subcellularLocation>
        <location evidence="1">Membrane</location>
        <topology evidence="1">Multi-pass membrane protein</topology>
    </subcellularLocation>
</comment>
<dbReference type="EMBL" id="FLQR01000006">
    <property type="protein sequence ID" value="SBS71953.1"/>
    <property type="molecule type" value="Genomic_DNA"/>
</dbReference>
<dbReference type="GO" id="GO:0016020">
    <property type="term" value="C:membrane"/>
    <property type="evidence" value="ECO:0007669"/>
    <property type="project" value="UniProtKB-SubCell"/>
</dbReference>
<feature type="transmembrane region" description="Helical" evidence="5">
    <location>
        <begin position="447"/>
        <end position="465"/>
    </location>
</feature>
<dbReference type="AlphaFoldDB" id="A0A1Y5NZW0"/>
<feature type="transmembrane region" description="Helical" evidence="5">
    <location>
        <begin position="64"/>
        <end position="83"/>
    </location>
</feature>
<feature type="transmembrane region" description="Helical" evidence="5">
    <location>
        <begin position="104"/>
        <end position="129"/>
    </location>
</feature>
<feature type="transmembrane region" description="Helical" evidence="5">
    <location>
        <begin position="381"/>
        <end position="407"/>
    </location>
</feature>
<keyword evidence="4 5" id="KW-0472">Membrane</keyword>
<dbReference type="Gene3D" id="1.20.1740.10">
    <property type="entry name" value="Amino acid/polyamine transporter I"/>
    <property type="match status" value="1"/>
</dbReference>